<reference evidence="7" key="1">
    <citation type="submission" date="2020-11" db="EMBL/GenBank/DDBJ databases">
        <title>Sequencing the genomes of 1000 actinobacteria strains.</title>
        <authorList>
            <person name="Klenk H.-P."/>
        </authorList>
    </citation>
    <scope>NUCLEOTIDE SEQUENCE</scope>
    <source>
        <strain evidence="7">DSM 45356</strain>
    </source>
</reference>
<dbReference type="InterPro" id="IPR011990">
    <property type="entry name" value="TPR-like_helical_dom_sf"/>
</dbReference>
<dbReference type="SMART" id="SM01043">
    <property type="entry name" value="BTAD"/>
    <property type="match status" value="1"/>
</dbReference>
<dbReference type="EMBL" id="JADOUF010000001">
    <property type="protein sequence ID" value="MBG6133881.1"/>
    <property type="molecule type" value="Genomic_DNA"/>
</dbReference>
<feature type="domain" description="OmpR/PhoB-type" evidence="5">
    <location>
        <begin position="18"/>
        <end position="92"/>
    </location>
</feature>
<comment type="caution">
    <text evidence="7">The sequence shown here is derived from an EMBL/GenBank/DDBJ whole genome shotgun (WGS) entry which is preliminary data.</text>
</comment>
<comment type="similarity">
    <text evidence="1">Belongs to the AfsR/DnrI/RedD regulatory family.</text>
</comment>
<dbReference type="RefSeq" id="WP_197001188.1">
    <property type="nucleotide sequence ID" value="NZ_BONS01000032.1"/>
</dbReference>
<dbReference type="PRINTS" id="PR00364">
    <property type="entry name" value="DISEASERSIST"/>
</dbReference>
<dbReference type="AlphaFoldDB" id="A0A8J7KIF5"/>
<dbReference type="Gene3D" id="3.40.50.300">
    <property type="entry name" value="P-loop containing nucleotide triphosphate hydrolases"/>
    <property type="match status" value="1"/>
</dbReference>
<evidence type="ECO:0000256" key="3">
    <source>
        <dbReference type="ARBA" id="ARBA00023125"/>
    </source>
</evidence>
<dbReference type="InterPro" id="IPR027417">
    <property type="entry name" value="P-loop_NTPase"/>
</dbReference>
<organism evidence="7 8">
    <name type="scientific">Longispora fulva</name>
    <dbReference type="NCBI Taxonomy" id="619741"/>
    <lineage>
        <taxon>Bacteria</taxon>
        <taxon>Bacillati</taxon>
        <taxon>Actinomycetota</taxon>
        <taxon>Actinomycetes</taxon>
        <taxon>Micromonosporales</taxon>
        <taxon>Micromonosporaceae</taxon>
        <taxon>Longispora</taxon>
    </lineage>
</organism>
<evidence type="ECO:0000256" key="2">
    <source>
        <dbReference type="ARBA" id="ARBA00023015"/>
    </source>
</evidence>
<dbReference type="Gene3D" id="1.10.10.10">
    <property type="entry name" value="Winged helix-like DNA-binding domain superfamily/Winged helix DNA-binding domain"/>
    <property type="match status" value="1"/>
</dbReference>
<dbReference type="InterPro" id="IPR036388">
    <property type="entry name" value="WH-like_DNA-bd_sf"/>
</dbReference>
<protein>
    <submittedName>
        <fullName evidence="7">DNA-binding SARP family transcriptional activator</fullName>
    </submittedName>
</protein>
<dbReference type="SUPFAM" id="SSF46894">
    <property type="entry name" value="C-terminal effector domain of the bipartite response regulators"/>
    <property type="match status" value="1"/>
</dbReference>
<dbReference type="InterPro" id="IPR001867">
    <property type="entry name" value="OmpR/PhoB-type_DNA-bd"/>
</dbReference>
<evidence type="ECO:0000259" key="5">
    <source>
        <dbReference type="SMART" id="SM00862"/>
    </source>
</evidence>
<dbReference type="Pfam" id="PF03704">
    <property type="entry name" value="BTAD"/>
    <property type="match status" value="1"/>
</dbReference>
<dbReference type="Gene3D" id="1.25.40.10">
    <property type="entry name" value="Tetratricopeptide repeat domain"/>
    <property type="match status" value="1"/>
</dbReference>
<accession>A0A8J7KIF5</accession>
<feature type="domain" description="Bacterial transcriptional activator" evidence="6">
    <location>
        <begin position="99"/>
        <end position="229"/>
    </location>
</feature>
<keyword evidence="3 7" id="KW-0238">DNA-binding</keyword>
<dbReference type="InterPro" id="IPR005158">
    <property type="entry name" value="BTAD"/>
</dbReference>
<evidence type="ECO:0000256" key="1">
    <source>
        <dbReference type="ARBA" id="ARBA00005820"/>
    </source>
</evidence>
<dbReference type="InterPro" id="IPR016032">
    <property type="entry name" value="Sig_transdc_resp-reg_C-effctor"/>
</dbReference>
<proteinExistence type="inferred from homology"/>
<dbReference type="SUPFAM" id="SSF48452">
    <property type="entry name" value="TPR-like"/>
    <property type="match status" value="1"/>
</dbReference>
<dbReference type="CDD" id="cd15831">
    <property type="entry name" value="BTAD"/>
    <property type="match status" value="1"/>
</dbReference>
<dbReference type="GO" id="GO:0003677">
    <property type="term" value="F:DNA binding"/>
    <property type="evidence" value="ECO:0007669"/>
    <property type="project" value="UniProtKB-KW"/>
</dbReference>
<dbReference type="PANTHER" id="PTHR35807:SF1">
    <property type="entry name" value="TRANSCRIPTIONAL REGULATOR REDD"/>
    <property type="match status" value="1"/>
</dbReference>
<keyword evidence="2" id="KW-0805">Transcription regulation</keyword>
<gene>
    <name evidence="7" type="ORF">IW245_000075</name>
</gene>
<sequence length="600" mass="63125">MHAVRFDLLGPVRGYVGGVETPLGARQQLAFLTTLLVAGGRTVPVDQLVDGIWSEDPPARAIGVIRTYASRLRGQLAGSGVDIIHRAGGYAATVPAGALDLDEFEEHVAAGRLSAALALHRGEPLAGVPGPLAERHRARLLERIGQVVEARIDADLAAGRGADVIVELTALIAEQPLRERWRGQLMTALYQSGRQSDALAVYADARRILTEELGCEPGPELREVHRQILTEEMVVAPRGAAPRPAQLPAAPTDLTGRDAVIGALAGRTPPIVALTGPGGVGKTAVALTLAHHWRNRYPDGQLHVDLRGVDADPRDPADVLADFLRALGAEVPDGLPGRAALYRSMLADRELLVVLDNARDLAQVTPLLPGAAGSSVLITSRTALDGLAGAEAVELTALSRSSSVDLLARIVGPGRIAAEPDAADAVAAACGGLPLALRVAGARLAKRPGWSVAALSERLADESGRLDQLRAGDFTVEAAFALSYRQLDQESARAFRLLAVAPAGLVSLAAAAALLDRPARAADELLESLVDCGLLRTPAAGQYDYHDLLRLYARKCGKYEDSPAERAAALDRLLAHYLDEPGAEAAHRGGPHRAGLLIKR</sequence>
<keyword evidence="4" id="KW-0804">Transcription</keyword>
<dbReference type="GO" id="GO:0006355">
    <property type="term" value="P:regulation of DNA-templated transcription"/>
    <property type="evidence" value="ECO:0007669"/>
    <property type="project" value="InterPro"/>
</dbReference>
<name>A0A8J7KIF5_9ACTN</name>
<dbReference type="Proteomes" id="UP000622552">
    <property type="component" value="Unassembled WGS sequence"/>
</dbReference>
<dbReference type="InterPro" id="IPR051677">
    <property type="entry name" value="AfsR-DnrI-RedD_regulator"/>
</dbReference>
<evidence type="ECO:0000259" key="6">
    <source>
        <dbReference type="SMART" id="SM01043"/>
    </source>
</evidence>
<dbReference type="GO" id="GO:0043531">
    <property type="term" value="F:ADP binding"/>
    <property type="evidence" value="ECO:0007669"/>
    <property type="project" value="InterPro"/>
</dbReference>
<dbReference type="GO" id="GO:0000160">
    <property type="term" value="P:phosphorelay signal transduction system"/>
    <property type="evidence" value="ECO:0007669"/>
    <property type="project" value="InterPro"/>
</dbReference>
<evidence type="ECO:0000313" key="7">
    <source>
        <dbReference type="EMBL" id="MBG6133881.1"/>
    </source>
</evidence>
<dbReference type="SMART" id="SM00862">
    <property type="entry name" value="Trans_reg_C"/>
    <property type="match status" value="1"/>
</dbReference>
<dbReference type="SUPFAM" id="SSF52540">
    <property type="entry name" value="P-loop containing nucleoside triphosphate hydrolases"/>
    <property type="match status" value="1"/>
</dbReference>
<evidence type="ECO:0000313" key="8">
    <source>
        <dbReference type="Proteomes" id="UP000622552"/>
    </source>
</evidence>
<keyword evidence="8" id="KW-1185">Reference proteome</keyword>
<dbReference type="PANTHER" id="PTHR35807">
    <property type="entry name" value="TRANSCRIPTIONAL REGULATOR REDD-RELATED"/>
    <property type="match status" value="1"/>
</dbReference>
<evidence type="ECO:0000256" key="4">
    <source>
        <dbReference type="ARBA" id="ARBA00023163"/>
    </source>
</evidence>